<dbReference type="InterPro" id="IPR029058">
    <property type="entry name" value="AB_hydrolase_fold"/>
</dbReference>
<protein>
    <submittedName>
        <fullName evidence="3">Putative linear gramicidin dehydrogenase LgrE</fullName>
    </submittedName>
</protein>
<proteinExistence type="inferred from homology"/>
<name>U1YJS8_ANEAE</name>
<dbReference type="eggNOG" id="COG3208">
    <property type="taxonomic scope" value="Bacteria"/>
</dbReference>
<feature type="domain" description="Thioesterase" evidence="2">
    <location>
        <begin position="32"/>
        <end position="253"/>
    </location>
</feature>
<dbReference type="EMBL" id="AWSJ01000055">
    <property type="protein sequence ID" value="ERI11051.1"/>
    <property type="molecule type" value="Genomic_DNA"/>
</dbReference>
<reference evidence="3 4" key="1">
    <citation type="submission" date="2013-08" db="EMBL/GenBank/DDBJ databases">
        <authorList>
            <person name="Weinstock G."/>
            <person name="Sodergren E."/>
            <person name="Wylie T."/>
            <person name="Fulton L."/>
            <person name="Fulton R."/>
            <person name="Fronick C."/>
            <person name="O'Laughlin M."/>
            <person name="Godfrey J."/>
            <person name="Miner T."/>
            <person name="Herter B."/>
            <person name="Appelbaum E."/>
            <person name="Cordes M."/>
            <person name="Lek S."/>
            <person name="Wollam A."/>
            <person name="Pepin K.H."/>
            <person name="Palsikar V.B."/>
            <person name="Mitreva M."/>
            <person name="Wilson R.K."/>
        </authorList>
    </citation>
    <scope>NUCLEOTIDE SEQUENCE [LARGE SCALE GENOMIC DNA]</scope>
    <source>
        <strain evidence="3 4">ATCC 12856</strain>
    </source>
</reference>
<dbReference type="GO" id="GO:0008610">
    <property type="term" value="P:lipid biosynthetic process"/>
    <property type="evidence" value="ECO:0007669"/>
    <property type="project" value="TreeGrafter"/>
</dbReference>
<dbReference type="AlphaFoldDB" id="U1YJS8"/>
<comment type="caution">
    <text evidence="3">The sequence shown here is derived from an EMBL/GenBank/DDBJ whole genome shotgun (WGS) entry which is preliminary data.</text>
</comment>
<dbReference type="PANTHER" id="PTHR11487:SF0">
    <property type="entry name" value="S-ACYL FATTY ACID SYNTHASE THIOESTERASE, MEDIUM CHAIN"/>
    <property type="match status" value="1"/>
</dbReference>
<dbReference type="InterPro" id="IPR012223">
    <property type="entry name" value="TEII"/>
</dbReference>
<dbReference type="PANTHER" id="PTHR11487">
    <property type="entry name" value="THIOESTERASE"/>
    <property type="match status" value="1"/>
</dbReference>
<evidence type="ECO:0000313" key="3">
    <source>
        <dbReference type="EMBL" id="ERI11051.1"/>
    </source>
</evidence>
<dbReference type="Pfam" id="PF00975">
    <property type="entry name" value="Thioesterase"/>
    <property type="match status" value="1"/>
</dbReference>
<dbReference type="InterPro" id="IPR001031">
    <property type="entry name" value="Thioesterase"/>
</dbReference>
<dbReference type="SUPFAM" id="SSF53474">
    <property type="entry name" value="alpha/beta-Hydrolases"/>
    <property type="match status" value="1"/>
</dbReference>
<organism evidence="3 4">
    <name type="scientific">Aneurinibacillus aneurinilyticus ATCC 12856</name>
    <dbReference type="NCBI Taxonomy" id="649747"/>
    <lineage>
        <taxon>Bacteria</taxon>
        <taxon>Bacillati</taxon>
        <taxon>Bacillota</taxon>
        <taxon>Bacilli</taxon>
        <taxon>Bacillales</taxon>
        <taxon>Paenibacillaceae</taxon>
        <taxon>Aneurinibacillus group</taxon>
        <taxon>Aneurinibacillus</taxon>
    </lineage>
</organism>
<evidence type="ECO:0000259" key="2">
    <source>
        <dbReference type="Pfam" id="PF00975"/>
    </source>
</evidence>
<evidence type="ECO:0000256" key="1">
    <source>
        <dbReference type="ARBA" id="ARBA00007169"/>
    </source>
</evidence>
<comment type="similarity">
    <text evidence="1">Belongs to the thioesterase family.</text>
</comment>
<keyword evidence="4" id="KW-1185">Reference proteome</keyword>
<dbReference type="HOGENOM" id="CLU_070456_1_1_9"/>
<evidence type="ECO:0000313" key="4">
    <source>
        <dbReference type="Proteomes" id="UP000016511"/>
    </source>
</evidence>
<dbReference type="STRING" id="649747.HMPREF0083_00863"/>
<sequence>MTYVGTEEFIMGTPKIVTPWLLTCPEAKDKIRLFCLPYAGGGAFVYREWMKAFSDDVGVYPIQLPGRENRITEPPLCEMGKLVDAISEAIIPYLQRPFIFFGHSMGARIAFELARSLRRKRKPQPCCLIVSGSRAPHIPEPKPLHHLPDDEFAKELRRFSGTPEAILQSRELMEFFIPILRADFTVDETYVYLEDMPLDCPIVAFCGTEDIEANREEIEAWIHHTSCDFMIEMMEGDHFFLQTRRELLLRSVSQIISQQLKLSL</sequence>
<dbReference type="PATRIC" id="fig|649747.3.peg.782"/>
<accession>U1YJS8</accession>
<dbReference type="Proteomes" id="UP000016511">
    <property type="component" value="Unassembled WGS sequence"/>
</dbReference>
<gene>
    <name evidence="3" type="ORF">HMPREF0083_00863</name>
</gene>
<dbReference type="Gene3D" id="3.40.50.1820">
    <property type="entry name" value="alpha/beta hydrolase"/>
    <property type="match status" value="1"/>
</dbReference>